<accession>A0A7S9GYA4</accession>
<dbReference type="SUPFAM" id="SSF54427">
    <property type="entry name" value="NTF2-like"/>
    <property type="match status" value="1"/>
</dbReference>
<evidence type="ECO:0000313" key="2">
    <source>
        <dbReference type="EMBL" id="QPF90705.1"/>
    </source>
</evidence>
<dbReference type="Proteomes" id="UP000594621">
    <property type="component" value="Chromosome"/>
</dbReference>
<dbReference type="CDD" id="cd00531">
    <property type="entry name" value="NTF2_like"/>
    <property type="match status" value="1"/>
</dbReference>
<dbReference type="InterPro" id="IPR037401">
    <property type="entry name" value="SnoaL-like"/>
</dbReference>
<dbReference type="AlphaFoldDB" id="A0A7S9GYA4"/>
<keyword evidence="3" id="KW-1185">Reference proteome</keyword>
<dbReference type="KEGG" id="bcou:IC761_30140"/>
<dbReference type="Pfam" id="PF13577">
    <property type="entry name" value="SnoaL_4"/>
    <property type="match status" value="1"/>
</dbReference>
<dbReference type="EMBL" id="CP061379">
    <property type="protein sequence ID" value="QPF90705.1"/>
    <property type="molecule type" value="Genomic_DNA"/>
</dbReference>
<dbReference type="Gene3D" id="3.10.450.50">
    <property type="match status" value="1"/>
</dbReference>
<evidence type="ECO:0000259" key="1">
    <source>
        <dbReference type="Pfam" id="PF13577"/>
    </source>
</evidence>
<reference evidence="2 3" key="1">
    <citation type="submission" date="2020-09" db="EMBL/GenBank/DDBJ databases">
        <title>Complete genomes of bradyrhizobia occurring on native shrubby legumes in Australia.</title>
        <authorList>
            <person name="Lafay B."/>
        </authorList>
    </citation>
    <scope>NUCLEOTIDE SEQUENCE [LARGE SCALE GENOMIC DNA]</scope>
    <source>
        <strain evidence="2 3">BDV5040</strain>
    </source>
</reference>
<evidence type="ECO:0000313" key="3">
    <source>
        <dbReference type="Proteomes" id="UP000594621"/>
    </source>
</evidence>
<sequence length="193" mass="22220">MTARTDQFTLERTADRIEILDVLARYSRAIDRLDYNLIREVYHEDAVDNHGKDLTVEEFVFWVRERHKTISVSWHSFGNVLIDFAGPDLALVESYAQVVQCYPPEAKDALSQLVGDVEGNTTSGKVLLISGRSVDRFERRNNRWKIQRRTIVYESSIVVDMQPEPKGGPSWVRGRRDGDDFSFQELRALGICQ</sequence>
<organism evidence="2 3">
    <name type="scientific">Bradyrhizobium commune</name>
    <dbReference type="NCBI Taxonomy" id="83627"/>
    <lineage>
        <taxon>Bacteria</taxon>
        <taxon>Pseudomonadati</taxon>
        <taxon>Pseudomonadota</taxon>
        <taxon>Alphaproteobacteria</taxon>
        <taxon>Hyphomicrobiales</taxon>
        <taxon>Nitrobacteraceae</taxon>
        <taxon>Bradyrhizobium</taxon>
    </lineage>
</organism>
<name>A0A7S9GYA4_9BRAD</name>
<feature type="domain" description="SnoaL-like" evidence="1">
    <location>
        <begin position="12"/>
        <end position="150"/>
    </location>
</feature>
<protein>
    <submittedName>
        <fullName evidence="2">Nuclear transport factor 2 family protein</fullName>
    </submittedName>
</protein>
<proteinExistence type="predicted"/>
<dbReference type="InterPro" id="IPR032710">
    <property type="entry name" value="NTF2-like_dom_sf"/>
</dbReference>
<dbReference type="RefSeq" id="WP_195800288.1">
    <property type="nucleotide sequence ID" value="NZ_CP061379.1"/>
</dbReference>
<gene>
    <name evidence="2" type="ORF">IC761_30140</name>
</gene>